<evidence type="ECO:0000313" key="1">
    <source>
        <dbReference type="EMBL" id="PRR82638.1"/>
    </source>
</evidence>
<dbReference type="InterPro" id="IPR036746">
    <property type="entry name" value="TT1725-like_sf"/>
</dbReference>
<dbReference type="InterPro" id="IPR007546">
    <property type="entry name" value="DUF503"/>
</dbReference>
<reference evidence="1 2" key="1">
    <citation type="submission" date="2018-03" db="EMBL/GenBank/DDBJ databases">
        <title>Genome sequence of Clostridium vincentii DSM 10228.</title>
        <authorList>
            <person name="Poehlein A."/>
            <person name="Daniel R."/>
        </authorList>
    </citation>
    <scope>NUCLEOTIDE SEQUENCE [LARGE SCALE GENOMIC DNA]</scope>
    <source>
        <strain evidence="1 2">DSM 10228</strain>
    </source>
</reference>
<dbReference type="PANTHER" id="PTHR36441:SF1">
    <property type="entry name" value="DUF503 DOMAIN-CONTAINING PROTEIN"/>
    <property type="match status" value="1"/>
</dbReference>
<gene>
    <name evidence="1" type="ORF">CLVI_16050</name>
</gene>
<dbReference type="RefSeq" id="WP_106059594.1">
    <property type="nucleotide sequence ID" value="NZ_PVXQ01000014.1"/>
</dbReference>
<dbReference type="AlphaFoldDB" id="A0A2T0BFK2"/>
<dbReference type="Proteomes" id="UP000239471">
    <property type="component" value="Unassembled WGS sequence"/>
</dbReference>
<dbReference type="Pfam" id="PF04456">
    <property type="entry name" value="DUF503"/>
    <property type="match status" value="1"/>
</dbReference>
<dbReference type="PANTHER" id="PTHR36441">
    <property type="entry name" value="HYPOTHETICAL CYTOSOLIC PROTEIN"/>
    <property type="match status" value="1"/>
</dbReference>
<sequence length="95" mass="10772">MKILLMRITLRATWVHSLKEKRMVVKSVIQRLKNKFNISVGEVGEQDIHQTIVIGITGVCGSSAQVDSTIENIIKFIEDITDAEIIKIESEEEDF</sequence>
<name>A0A2T0BFK2_9CLOT</name>
<dbReference type="EMBL" id="PVXQ01000014">
    <property type="protein sequence ID" value="PRR82638.1"/>
    <property type="molecule type" value="Genomic_DNA"/>
</dbReference>
<accession>A0A2T0BFK2</accession>
<dbReference type="Gene3D" id="3.30.70.1120">
    <property type="entry name" value="TT1725-like"/>
    <property type="match status" value="1"/>
</dbReference>
<dbReference type="SUPFAM" id="SSF103007">
    <property type="entry name" value="Hypothetical protein TT1725"/>
    <property type="match status" value="1"/>
</dbReference>
<evidence type="ECO:0000313" key="2">
    <source>
        <dbReference type="Proteomes" id="UP000239471"/>
    </source>
</evidence>
<organism evidence="1 2">
    <name type="scientific">Clostridium vincentii</name>
    <dbReference type="NCBI Taxonomy" id="52704"/>
    <lineage>
        <taxon>Bacteria</taxon>
        <taxon>Bacillati</taxon>
        <taxon>Bacillota</taxon>
        <taxon>Clostridia</taxon>
        <taxon>Eubacteriales</taxon>
        <taxon>Clostridiaceae</taxon>
        <taxon>Clostridium</taxon>
    </lineage>
</organism>
<comment type="caution">
    <text evidence="1">The sequence shown here is derived from an EMBL/GenBank/DDBJ whole genome shotgun (WGS) entry which is preliminary data.</text>
</comment>
<keyword evidence="2" id="KW-1185">Reference proteome</keyword>
<evidence type="ECO:0008006" key="3">
    <source>
        <dbReference type="Google" id="ProtNLM"/>
    </source>
</evidence>
<proteinExistence type="predicted"/>
<dbReference type="OrthoDB" id="9809023at2"/>
<protein>
    <recommendedName>
        <fullName evidence="3">Ylxp-like protein</fullName>
    </recommendedName>
</protein>